<gene>
    <name evidence="2" type="ORF">EWM63_08255</name>
</gene>
<dbReference type="EMBL" id="CP035913">
    <property type="protein sequence ID" value="QBE62963.1"/>
    <property type="molecule type" value="Genomic_DNA"/>
</dbReference>
<dbReference type="GO" id="GO:0046686">
    <property type="term" value="P:response to cadmium ion"/>
    <property type="evidence" value="ECO:0007669"/>
    <property type="project" value="TreeGrafter"/>
</dbReference>
<dbReference type="GO" id="GO:0003700">
    <property type="term" value="F:DNA-binding transcription factor activity"/>
    <property type="evidence" value="ECO:0007669"/>
    <property type="project" value="InterPro"/>
</dbReference>
<dbReference type="GO" id="GO:0010288">
    <property type="term" value="P:response to lead ion"/>
    <property type="evidence" value="ECO:0007669"/>
    <property type="project" value="TreeGrafter"/>
</dbReference>
<dbReference type="InterPro" id="IPR052543">
    <property type="entry name" value="HTH_Metal-responsive_Reg"/>
</dbReference>
<dbReference type="Gene3D" id="1.10.10.10">
    <property type="entry name" value="Winged helix-like DNA-binding domain superfamily/Winged helix DNA-binding domain"/>
    <property type="match status" value="1"/>
</dbReference>
<dbReference type="Proteomes" id="UP000290637">
    <property type="component" value="Chromosome"/>
</dbReference>
<accession>A0A4V0Z3C5</accession>
<dbReference type="GO" id="GO:0003677">
    <property type="term" value="F:DNA binding"/>
    <property type="evidence" value="ECO:0007669"/>
    <property type="project" value="TreeGrafter"/>
</dbReference>
<dbReference type="InterPro" id="IPR036390">
    <property type="entry name" value="WH_DNA-bd_sf"/>
</dbReference>
<dbReference type="SUPFAM" id="SSF46785">
    <property type="entry name" value="Winged helix' DNA-binding domain"/>
    <property type="match status" value="1"/>
</dbReference>
<dbReference type="PANTHER" id="PTHR39168:SF1">
    <property type="entry name" value="TRANSCRIPTIONAL REGULATORY PROTEIN"/>
    <property type="match status" value="1"/>
</dbReference>
<keyword evidence="3" id="KW-1185">Reference proteome</keyword>
<dbReference type="GO" id="GO:0097063">
    <property type="term" value="F:cadmium ion sensor activity"/>
    <property type="evidence" value="ECO:0007669"/>
    <property type="project" value="TreeGrafter"/>
</dbReference>
<name>A0A4V0Z3C5_9BURK</name>
<dbReference type="RefSeq" id="WP_130186096.1">
    <property type="nucleotide sequence ID" value="NZ_CP035913.1"/>
</dbReference>
<evidence type="ECO:0000313" key="2">
    <source>
        <dbReference type="EMBL" id="QBE62963.1"/>
    </source>
</evidence>
<dbReference type="InterPro" id="IPR036388">
    <property type="entry name" value="WH-like_DNA-bd_sf"/>
</dbReference>
<dbReference type="CDD" id="cd00090">
    <property type="entry name" value="HTH_ARSR"/>
    <property type="match status" value="1"/>
</dbReference>
<dbReference type="PROSITE" id="PS50987">
    <property type="entry name" value="HTH_ARSR_2"/>
    <property type="match status" value="1"/>
</dbReference>
<dbReference type="SMART" id="SM00418">
    <property type="entry name" value="HTH_ARSR"/>
    <property type="match status" value="1"/>
</dbReference>
<sequence length="252" mass="26623">MDAARAGAPATATNITADDRLARIAAAIAEPARARMLCSLLDGHARTSTELSVVAGIGPSTASAHLARLHDEGLLRQLAQGRHRYYSLAGGDVAAALEALLVVAGVQRTPFVATAPDRLREARTCYDHMAGALAVLLNDHFLAAGWLVEDEGAYLLSAAGEERFAALGLDIAALRGQRRRFACPCLDWSERRQHLGGALGAALLRLALHKGWVEQDLDSRALGVPAQGRRRMLAALGMAGKSTPKVRAVSPT</sequence>
<dbReference type="OrthoDB" id="9797716at2"/>
<dbReference type="AlphaFoldDB" id="A0A4V0Z3C5"/>
<dbReference type="PANTHER" id="PTHR39168">
    <property type="entry name" value="TRANSCRIPTIONAL REGULATOR-RELATED"/>
    <property type="match status" value="1"/>
</dbReference>
<evidence type="ECO:0000259" key="1">
    <source>
        <dbReference type="PROSITE" id="PS50987"/>
    </source>
</evidence>
<feature type="domain" description="HTH arsR-type" evidence="1">
    <location>
        <begin position="13"/>
        <end position="108"/>
    </location>
</feature>
<dbReference type="InterPro" id="IPR011991">
    <property type="entry name" value="ArsR-like_HTH"/>
</dbReference>
<organism evidence="2 3">
    <name type="scientific">Pseudoduganella lutea</name>
    <dbReference type="NCBI Taxonomy" id="321985"/>
    <lineage>
        <taxon>Bacteria</taxon>
        <taxon>Pseudomonadati</taxon>
        <taxon>Pseudomonadota</taxon>
        <taxon>Betaproteobacteria</taxon>
        <taxon>Burkholderiales</taxon>
        <taxon>Oxalobacteraceae</taxon>
        <taxon>Telluria group</taxon>
        <taxon>Pseudoduganella</taxon>
    </lineage>
</organism>
<protein>
    <submittedName>
        <fullName evidence="2">Transcriptional regulator</fullName>
    </submittedName>
</protein>
<reference evidence="2 3" key="1">
    <citation type="submission" date="2019-02" db="EMBL/GenBank/DDBJ databases">
        <title>Draft Genome Sequences of Six Type Strains of the Genus Massilia.</title>
        <authorList>
            <person name="Miess H."/>
            <person name="Frediansyhah A."/>
            <person name="Gross H."/>
        </authorList>
    </citation>
    <scope>NUCLEOTIDE SEQUENCE [LARGE SCALE GENOMIC DNA]</scope>
    <source>
        <strain evidence="2 3">DSM 17473</strain>
    </source>
</reference>
<evidence type="ECO:0000313" key="3">
    <source>
        <dbReference type="Proteomes" id="UP000290637"/>
    </source>
</evidence>
<dbReference type="GO" id="GO:0032791">
    <property type="term" value="F:lead ion binding"/>
    <property type="evidence" value="ECO:0007669"/>
    <property type="project" value="TreeGrafter"/>
</dbReference>
<dbReference type="Pfam" id="PF01022">
    <property type="entry name" value="HTH_5"/>
    <property type="match status" value="1"/>
</dbReference>
<dbReference type="InterPro" id="IPR001845">
    <property type="entry name" value="HTH_ArsR_DNA-bd_dom"/>
</dbReference>
<proteinExistence type="predicted"/>
<dbReference type="KEGG" id="plue:EWM63_08255"/>